<reference evidence="11 12" key="1">
    <citation type="submission" date="2020-07" db="EMBL/GenBank/DDBJ databases">
        <title>Sequencing the genomes of 1000 actinobacteria strains.</title>
        <authorList>
            <person name="Klenk H.-P."/>
        </authorList>
    </citation>
    <scope>NUCLEOTIDE SEQUENCE [LARGE SCALE GENOMIC DNA]</scope>
    <source>
        <strain evidence="11 12">DSM 15165</strain>
    </source>
</reference>
<evidence type="ECO:0000256" key="5">
    <source>
        <dbReference type="ARBA" id="ARBA00023136"/>
    </source>
</evidence>
<feature type="domain" description="Glycosyltransferase 2-like" evidence="10">
    <location>
        <begin position="8"/>
        <end position="146"/>
    </location>
</feature>
<evidence type="ECO:0000256" key="4">
    <source>
        <dbReference type="ARBA" id="ARBA00022679"/>
    </source>
</evidence>
<dbReference type="PANTHER" id="PTHR43646:SF2">
    <property type="entry name" value="GLYCOSYLTRANSFERASE 2-LIKE DOMAIN-CONTAINING PROTEIN"/>
    <property type="match status" value="1"/>
</dbReference>
<keyword evidence="5" id="KW-0472">Membrane</keyword>
<evidence type="ECO:0000256" key="6">
    <source>
        <dbReference type="ARBA" id="ARBA00037281"/>
    </source>
</evidence>
<evidence type="ECO:0000256" key="2">
    <source>
        <dbReference type="ARBA" id="ARBA00022475"/>
    </source>
</evidence>
<evidence type="ECO:0000256" key="7">
    <source>
        <dbReference type="ARBA" id="ARBA00037904"/>
    </source>
</evidence>
<keyword evidence="2" id="KW-1003">Cell membrane</keyword>
<gene>
    <name evidence="11" type="ORF">HNR13_000596</name>
</gene>
<comment type="caution">
    <text evidence="11">The sequence shown here is derived from an EMBL/GenBank/DDBJ whole genome shotgun (WGS) entry which is preliminary data.</text>
</comment>
<dbReference type="PANTHER" id="PTHR43646">
    <property type="entry name" value="GLYCOSYLTRANSFERASE"/>
    <property type="match status" value="1"/>
</dbReference>
<dbReference type="Gene3D" id="3.90.550.10">
    <property type="entry name" value="Spore Coat Polysaccharide Biosynthesis Protein SpsA, Chain A"/>
    <property type="match status" value="1"/>
</dbReference>
<keyword evidence="3" id="KW-0328">Glycosyltransferase</keyword>
<evidence type="ECO:0000259" key="10">
    <source>
        <dbReference type="Pfam" id="PF00535"/>
    </source>
</evidence>
<accession>A0A853CPS4</accession>
<evidence type="ECO:0000256" key="3">
    <source>
        <dbReference type="ARBA" id="ARBA00022676"/>
    </source>
</evidence>
<comment type="pathway">
    <text evidence="7">Carotenoid biosynthesis; staphyloxanthin biosynthesis; staphyloxanthin from farnesyl diphosphate: step 4/5.</text>
</comment>
<dbReference type="RefSeq" id="WP_179604371.1">
    <property type="nucleotide sequence ID" value="NZ_BAABEH010000001.1"/>
</dbReference>
<dbReference type="SUPFAM" id="SSF53448">
    <property type="entry name" value="Nucleotide-diphospho-sugar transferases"/>
    <property type="match status" value="1"/>
</dbReference>
<evidence type="ECO:0000256" key="9">
    <source>
        <dbReference type="ARBA" id="ARBA00040345"/>
    </source>
</evidence>
<dbReference type="Pfam" id="PF00535">
    <property type="entry name" value="Glycos_transf_2"/>
    <property type="match status" value="1"/>
</dbReference>
<name>A0A853CPS4_9MICO</name>
<evidence type="ECO:0000256" key="1">
    <source>
        <dbReference type="ARBA" id="ARBA00004236"/>
    </source>
</evidence>
<dbReference type="InterPro" id="IPR001173">
    <property type="entry name" value="Glyco_trans_2-like"/>
</dbReference>
<comment type="subcellular location">
    <subcellularLocation>
        <location evidence="1">Cell membrane</location>
    </subcellularLocation>
</comment>
<organism evidence="11 12">
    <name type="scientific">Leifsonia shinshuensis</name>
    <dbReference type="NCBI Taxonomy" id="150026"/>
    <lineage>
        <taxon>Bacteria</taxon>
        <taxon>Bacillati</taxon>
        <taxon>Actinomycetota</taxon>
        <taxon>Actinomycetes</taxon>
        <taxon>Micrococcales</taxon>
        <taxon>Microbacteriaceae</taxon>
        <taxon>Leifsonia</taxon>
    </lineage>
</organism>
<keyword evidence="4 11" id="KW-0808">Transferase</keyword>
<evidence type="ECO:0000256" key="8">
    <source>
        <dbReference type="ARBA" id="ARBA00038120"/>
    </source>
</evidence>
<dbReference type="InterPro" id="IPR029044">
    <property type="entry name" value="Nucleotide-diphossugar_trans"/>
</dbReference>
<comment type="function">
    <text evidence="6">Catalyzes the glycosylation of 4,4'-diaponeurosporenoate, i.e. the esterification of glucose at the C1'' position with the carboxyl group of 4,4'-diaponeurosporenic acid, to form glycosyl-4,4'-diaponeurosporenoate. This is a step in the biosynthesis of staphyloxanthin, an orange pigment present in most staphylococci strains.</text>
</comment>
<comment type="similarity">
    <text evidence="8">Belongs to the glycosyltransferase 2 family. CrtQ subfamily.</text>
</comment>
<sequence>MTVDHVLIAVPARDEESTLADCLRSIEIARGAIAVPSSVVVVLDSCTDGSADVARGFADVLAIERDHGNVGRSRHDAVLVGLRGAGVTPSRTWIAFTDADSSVPRTWLREHLRAARGSDAYVGAVVPQLGELDEARRRAWERSHPPGATLGHVHGANLGVRADAYLRVGGFLPLFVGEDVDLVSRLRAARCAVAESERHPVTTSGRLVGRASAGYADYLRGLTP</sequence>
<dbReference type="GO" id="GO:0005886">
    <property type="term" value="C:plasma membrane"/>
    <property type="evidence" value="ECO:0007669"/>
    <property type="project" value="UniProtKB-SubCell"/>
</dbReference>
<protein>
    <recommendedName>
        <fullName evidence="9">4,4'-diaponeurosporenoate glycosyltransferase</fullName>
    </recommendedName>
</protein>
<evidence type="ECO:0000313" key="12">
    <source>
        <dbReference type="Proteomes" id="UP000578352"/>
    </source>
</evidence>
<dbReference type="Proteomes" id="UP000578352">
    <property type="component" value="Unassembled WGS sequence"/>
</dbReference>
<evidence type="ECO:0000313" key="11">
    <source>
        <dbReference type="EMBL" id="NYJ22309.1"/>
    </source>
</evidence>
<proteinExistence type="inferred from homology"/>
<dbReference type="EMBL" id="JACCFL010000001">
    <property type="protein sequence ID" value="NYJ22309.1"/>
    <property type="molecule type" value="Genomic_DNA"/>
</dbReference>
<dbReference type="GO" id="GO:0016757">
    <property type="term" value="F:glycosyltransferase activity"/>
    <property type="evidence" value="ECO:0007669"/>
    <property type="project" value="UniProtKB-KW"/>
</dbReference>
<dbReference type="AlphaFoldDB" id="A0A853CPS4"/>